<dbReference type="FunFam" id="3.30.2010.10:FF:000002">
    <property type="entry name" value="CAAX prenyl protease"/>
    <property type="match status" value="1"/>
</dbReference>
<comment type="cofactor">
    <cofactor evidence="12 13">
        <name>Zn(2+)</name>
        <dbReference type="ChEBI" id="CHEBI:29105"/>
    </cofactor>
    <text evidence="12 13">Binds 1 zinc ion per subunit.</text>
</comment>
<dbReference type="Pfam" id="PF16491">
    <property type="entry name" value="Peptidase_M48_N"/>
    <property type="match status" value="1"/>
</dbReference>
<keyword evidence="9 13" id="KW-0482">Metalloprotease</keyword>
<comment type="similarity">
    <text evidence="13">Belongs to the peptidase M48 family.</text>
</comment>
<dbReference type="GO" id="GO:0046872">
    <property type="term" value="F:metal ion binding"/>
    <property type="evidence" value="ECO:0007669"/>
    <property type="project" value="UniProtKB-KW"/>
</dbReference>
<dbReference type="Pfam" id="PF01435">
    <property type="entry name" value="Peptidase_M48"/>
    <property type="match status" value="1"/>
</dbReference>
<accession>A0A7J0BS87</accession>
<evidence type="ECO:0000256" key="9">
    <source>
        <dbReference type="ARBA" id="ARBA00023049"/>
    </source>
</evidence>
<feature type="binding site" evidence="12">
    <location>
        <position position="278"/>
    </location>
    <ligand>
        <name>Zn(2+)</name>
        <dbReference type="ChEBI" id="CHEBI:29105"/>
        <note>catalytic</note>
    </ligand>
</feature>
<dbReference type="Gene3D" id="3.30.2010.10">
    <property type="entry name" value="Metalloproteases ('zincins'), catalytic domain"/>
    <property type="match status" value="1"/>
</dbReference>
<sequence>MNIYLLLVLVFLAGAWLLETASTLLNLRALSPAVPEEFADVAEAQHYARSQEYARANAKLDMVTETAGTVALAAAVLAGAFPFLDRVVRGMFDHYIPQGLAFFGILALASGVLTVPASVYRTFVLEARFGFNRTTPALFIRDRIKGVLLGVSIGGPLLAGVLWFFATLGEWAWLVAWAFTVVVSLGVQYVAPVLILPLFNTFTPLPEGTLRGAIERYVREQGFSLSGLFVMDGSKRSGKGNAFFTGFGKKKRIALFDTLVETMPEEEVVAVVAHEVGHCRLRHVHRMVAAGVVRTGVTFLLLSFVLQSRPLFDAFGMQHMSLHAGIVFFSLLYTPLALLTGVWANALSRRYEFEADAFAARTTRGAEALASALKRLSVGNLSNLTPHRFHVLLHYSHPPVVERLQRLRAFGPPAAG</sequence>
<evidence type="ECO:0000256" key="4">
    <source>
        <dbReference type="ARBA" id="ARBA00022723"/>
    </source>
</evidence>
<evidence type="ECO:0000256" key="10">
    <source>
        <dbReference type="ARBA" id="ARBA00023136"/>
    </source>
</evidence>
<evidence type="ECO:0000256" key="5">
    <source>
        <dbReference type="ARBA" id="ARBA00022801"/>
    </source>
</evidence>
<evidence type="ECO:0000256" key="8">
    <source>
        <dbReference type="ARBA" id="ARBA00022989"/>
    </source>
</evidence>
<feature type="transmembrane region" description="Helical" evidence="14">
    <location>
        <begin position="287"/>
        <end position="306"/>
    </location>
</feature>
<dbReference type="GO" id="GO:0071586">
    <property type="term" value="P:CAAX-box protein processing"/>
    <property type="evidence" value="ECO:0007669"/>
    <property type="project" value="InterPro"/>
</dbReference>
<feature type="binding site" evidence="12">
    <location>
        <position position="274"/>
    </location>
    <ligand>
        <name>Zn(2+)</name>
        <dbReference type="ChEBI" id="CHEBI:29105"/>
        <note>catalytic</note>
    </ligand>
</feature>
<dbReference type="CDD" id="cd07343">
    <property type="entry name" value="M48A_Zmpste24p_like"/>
    <property type="match status" value="1"/>
</dbReference>
<keyword evidence="3 14" id="KW-0812">Transmembrane</keyword>
<comment type="caution">
    <text evidence="17">The sequence shown here is derived from an EMBL/GenBank/DDBJ whole genome shotgun (WGS) entry which is preliminary data.</text>
</comment>
<evidence type="ECO:0000256" key="11">
    <source>
        <dbReference type="PIRSR" id="PIRSR627057-1"/>
    </source>
</evidence>
<keyword evidence="5 13" id="KW-0378">Hydrolase</keyword>
<dbReference type="GO" id="GO:0004222">
    <property type="term" value="F:metalloendopeptidase activity"/>
    <property type="evidence" value="ECO:0007669"/>
    <property type="project" value="InterPro"/>
</dbReference>
<keyword evidence="4 12" id="KW-0479">Metal-binding</keyword>
<evidence type="ECO:0000256" key="2">
    <source>
        <dbReference type="ARBA" id="ARBA00022670"/>
    </source>
</evidence>
<evidence type="ECO:0000256" key="12">
    <source>
        <dbReference type="PIRSR" id="PIRSR627057-2"/>
    </source>
</evidence>
<feature type="domain" description="CAAX prenyl protease 1 N-terminal" evidence="16">
    <location>
        <begin position="26"/>
        <end position="201"/>
    </location>
</feature>
<dbReference type="EMBL" id="BLVP01000006">
    <property type="protein sequence ID" value="GFM36549.1"/>
    <property type="molecule type" value="Genomic_DNA"/>
</dbReference>
<feature type="transmembrane region" description="Helical" evidence="14">
    <location>
        <begin position="144"/>
        <end position="165"/>
    </location>
</feature>
<evidence type="ECO:0000256" key="3">
    <source>
        <dbReference type="ARBA" id="ARBA00022692"/>
    </source>
</evidence>
<dbReference type="InterPro" id="IPR032456">
    <property type="entry name" value="Peptidase_M48_N"/>
</dbReference>
<organism evidence="17 18">
    <name type="scientific">Desulfovibrio psychrotolerans</name>
    <dbReference type="NCBI Taxonomy" id="415242"/>
    <lineage>
        <taxon>Bacteria</taxon>
        <taxon>Pseudomonadati</taxon>
        <taxon>Thermodesulfobacteriota</taxon>
        <taxon>Desulfovibrionia</taxon>
        <taxon>Desulfovibrionales</taxon>
        <taxon>Desulfovibrionaceae</taxon>
        <taxon>Desulfovibrio</taxon>
    </lineage>
</organism>
<feature type="transmembrane region" description="Helical" evidence="14">
    <location>
        <begin position="326"/>
        <end position="344"/>
    </location>
</feature>
<keyword evidence="8 14" id="KW-1133">Transmembrane helix</keyword>
<gene>
    <name evidence="17" type="ORF">DSM19430T_12330</name>
</gene>
<keyword evidence="7 12" id="KW-0862">Zinc</keyword>
<evidence type="ECO:0000256" key="13">
    <source>
        <dbReference type="RuleBase" id="RU003983"/>
    </source>
</evidence>
<evidence type="ECO:0000256" key="6">
    <source>
        <dbReference type="ARBA" id="ARBA00022824"/>
    </source>
</evidence>
<dbReference type="AlphaFoldDB" id="A0A7J0BS87"/>
<evidence type="ECO:0000259" key="16">
    <source>
        <dbReference type="Pfam" id="PF16491"/>
    </source>
</evidence>
<dbReference type="Proteomes" id="UP000503820">
    <property type="component" value="Unassembled WGS sequence"/>
</dbReference>
<keyword evidence="2 13" id="KW-0645">Protease</keyword>
<keyword evidence="18" id="KW-1185">Reference proteome</keyword>
<feature type="transmembrane region" description="Helical" evidence="14">
    <location>
        <begin position="171"/>
        <end position="196"/>
    </location>
</feature>
<dbReference type="InterPro" id="IPR001915">
    <property type="entry name" value="Peptidase_M48"/>
</dbReference>
<keyword evidence="6" id="KW-0256">Endoplasmic reticulum</keyword>
<feature type="binding site" evidence="12">
    <location>
        <position position="352"/>
    </location>
    <ligand>
        <name>Zn(2+)</name>
        <dbReference type="ChEBI" id="CHEBI:29105"/>
        <note>catalytic</note>
    </ligand>
</feature>
<protein>
    <submittedName>
        <fullName evidence="17">Peptidase M48</fullName>
    </submittedName>
</protein>
<feature type="active site" evidence="11">
    <location>
        <position position="275"/>
    </location>
</feature>
<dbReference type="RefSeq" id="WP_174409213.1">
    <property type="nucleotide sequence ID" value="NZ_BLVP01000006.1"/>
</dbReference>
<proteinExistence type="inferred from homology"/>
<evidence type="ECO:0000256" key="1">
    <source>
        <dbReference type="ARBA" id="ARBA00004477"/>
    </source>
</evidence>
<feature type="domain" description="Peptidase M48" evidence="15">
    <location>
        <begin position="205"/>
        <end position="409"/>
    </location>
</feature>
<evidence type="ECO:0000259" key="15">
    <source>
        <dbReference type="Pfam" id="PF01435"/>
    </source>
</evidence>
<evidence type="ECO:0000256" key="7">
    <source>
        <dbReference type="ARBA" id="ARBA00022833"/>
    </source>
</evidence>
<evidence type="ECO:0000313" key="17">
    <source>
        <dbReference type="EMBL" id="GFM36549.1"/>
    </source>
</evidence>
<reference evidence="17 18" key="1">
    <citation type="submission" date="2020-05" db="EMBL/GenBank/DDBJ databases">
        <title>Draft genome sequence of Desulfovibrio psychrotolerans JS1T.</title>
        <authorList>
            <person name="Ueno A."/>
            <person name="Tamazawa S."/>
            <person name="Tamamura S."/>
            <person name="Murakami T."/>
            <person name="Kiyama T."/>
            <person name="Inomata H."/>
            <person name="Amano Y."/>
            <person name="Miyakawa K."/>
            <person name="Tamaki H."/>
            <person name="Naganuma T."/>
            <person name="Kaneko K."/>
        </authorList>
    </citation>
    <scope>NUCLEOTIDE SEQUENCE [LARGE SCALE GENOMIC DNA]</scope>
    <source>
        <strain evidence="17 18">JS1</strain>
    </source>
</reference>
<keyword evidence="10 14" id="KW-0472">Membrane</keyword>
<feature type="transmembrane region" description="Helical" evidence="14">
    <location>
        <begin position="100"/>
        <end position="123"/>
    </location>
</feature>
<dbReference type="InterPro" id="IPR027057">
    <property type="entry name" value="CAXX_Prtase_1"/>
</dbReference>
<evidence type="ECO:0000256" key="14">
    <source>
        <dbReference type="SAM" id="Phobius"/>
    </source>
</evidence>
<evidence type="ECO:0000313" key="18">
    <source>
        <dbReference type="Proteomes" id="UP000503820"/>
    </source>
</evidence>
<feature type="active site" description="Proton donor" evidence="11">
    <location>
        <position position="356"/>
    </location>
</feature>
<dbReference type="PANTHER" id="PTHR10120">
    <property type="entry name" value="CAAX PRENYL PROTEASE 1"/>
    <property type="match status" value="1"/>
</dbReference>
<comment type="subcellular location">
    <subcellularLocation>
        <location evidence="1">Endoplasmic reticulum membrane</location>
        <topology evidence="1">Multi-pass membrane protein</topology>
    </subcellularLocation>
</comment>
<name>A0A7J0BS87_9BACT</name>